<dbReference type="PANTHER" id="PTHR43343:SF3">
    <property type="entry name" value="PROTEASE DO-LIKE 8, CHLOROPLASTIC"/>
    <property type="match status" value="1"/>
</dbReference>
<dbReference type="PANTHER" id="PTHR43343">
    <property type="entry name" value="PEPTIDASE S12"/>
    <property type="match status" value="1"/>
</dbReference>
<dbReference type="InterPro" id="IPR051201">
    <property type="entry name" value="Chloro_Bact_Ser_Proteases"/>
</dbReference>
<dbReference type="SUPFAM" id="SSF50494">
    <property type="entry name" value="Trypsin-like serine proteases"/>
    <property type="match status" value="1"/>
</dbReference>
<evidence type="ECO:0000313" key="5">
    <source>
        <dbReference type="EMBL" id="MCW9712144.1"/>
    </source>
</evidence>
<evidence type="ECO:0000256" key="1">
    <source>
        <dbReference type="ARBA" id="ARBA00022670"/>
    </source>
</evidence>
<dbReference type="PRINTS" id="PR00834">
    <property type="entry name" value="PROTEASES2C"/>
</dbReference>
<dbReference type="Gene3D" id="2.30.42.10">
    <property type="match status" value="1"/>
</dbReference>
<keyword evidence="3" id="KW-0472">Membrane</keyword>
<dbReference type="InterPro" id="IPR001478">
    <property type="entry name" value="PDZ"/>
</dbReference>
<organism evidence="5 6">
    <name type="scientific">Fodinibius salicampi</name>
    <dbReference type="NCBI Taxonomy" id="1920655"/>
    <lineage>
        <taxon>Bacteria</taxon>
        <taxon>Pseudomonadati</taxon>
        <taxon>Balneolota</taxon>
        <taxon>Balneolia</taxon>
        <taxon>Balneolales</taxon>
        <taxon>Balneolaceae</taxon>
        <taxon>Fodinibius</taxon>
    </lineage>
</organism>
<dbReference type="SMART" id="SM00228">
    <property type="entry name" value="PDZ"/>
    <property type="match status" value="1"/>
</dbReference>
<name>A0ABT3PWC0_9BACT</name>
<dbReference type="PROSITE" id="PS50106">
    <property type="entry name" value="PDZ"/>
    <property type="match status" value="1"/>
</dbReference>
<dbReference type="Proteomes" id="UP001207337">
    <property type="component" value="Unassembled WGS sequence"/>
</dbReference>
<evidence type="ECO:0000259" key="4">
    <source>
        <dbReference type="PROSITE" id="PS50106"/>
    </source>
</evidence>
<comment type="caution">
    <text evidence="5">The sequence shown here is derived from an EMBL/GenBank/DDBJ whole genome shotgun (WGS) entry which is preliminary data.</text>
</comment>
<gene>
    <name evidence="5" type="ORF">LQ318_04420</name>
</gene>
<dbReference type="Gene3D" id="2.40.10.120">
    <property type="match status" value="1"/>
</dbReference>
<dbReference type="RefSeq" id="WP_265787874.1">
    <property type="nucleotide sequence ID" value="NZ_BAABRS010000001.1"/>
</dbReference>
<feature type="domain" description="PDZ" evidence="4">
    <location>
        <begin position="284"/>
        <end position="375"/>
    </location>
</feature>
<accession>A0ABT3PWC0</accession>
<sequence length="390" mass="42578">MKRRDRYLTAILLLLIGILVGALFTIYQQNGVNDHAEVEVTQVTQSTQPVFSDEDLEKLDGRFLFKKIAERVRPTVVYIETEIPISKEDIPDDELHEEKEGMWGNIFPWRARTVGSGIIISSDGYILTNNHVIEGAAEDGVHITLNDKRTFEARVVGKDPTTDLAVMKIDAQGLPAITVGNSNEVEVGEWVLAIGNPFRLRSTVTAGIVSALSRDMQIIQDRMRVESFIQTDAAINKGNSGGALVNTSGELIGVNTAIASMSGNYQGYGFAAPSNLAMKVAKDLIEYGEVRRALLGVTISSIDALAAEELGMDTIRGVRIQRVVPDGAAAEAGLEEDDVILSVNGTPVDESNQLQQKIAVMSPGEVVLVNIWREGEEIEKEIELELFQSE</sequence>
<keyword evidence="6" id="KW-1185">Reference proteome</keyword>
<dbReference type="InterPro" id="IPR036034">
    <property type="entry name" value="PDZ_sf"/>
</dbReference>
<evidence type="ECO:0000256" key="3">
    <source>
        <dbReference type="SAM" id="Phobius"/>
    </source>
</evidence>
<feature type="transmembrane region" description="Helical" evidence="3">
    <location>
        <begin position="7"/>
        <end position="27"/>
    </location>
</feature>
<proteinExistence type="predicted"/>
<evidence type="ECO:0000313" key="6">
    <source>
        <dbReference type="Proteomes" id="UP001207337"/>
    </source>
</evidence>
<keyword evidence="1" id="KW-0645">Protease</keyword>
<evidence type="ECO:0000256" key="2">
    <source>
        <dbReference type="ARBA" id="ARBA00022801"/>
    </source>
</evidence>
<dbReference type="SUPFAM" id="SSF50156">
    <property type="entry name" value="PDZ domain-like"/>
    <property type="match status" value="1"/>
</dbReference>
<keyword evidence="3" id="KW-0812">Transmembrane</keyword>
<dbReference type="Pfam" id="PF13180">
    <property type="entry name" value="PDZ_2"/>
    <property type="match status" value="1"/>
</dbReference>
<keyword evidence="2" id="KW-0378">Hydrolase</keyword>
<dbReference type="EMBL" id="JAJNDC010000001">
    <property type="protein sequence ID" value="MCW9712144.1"/>
    <property type="molecule type" value="Genomic_DNA"/>
</dbReference>
<dbReference type="Pfam" id="PF13365">
    <property type="entry name" value="Trypsin_2"/>
    <property type="match status" value="1"/>
</dbReference>
<dbReference type="InterPro" id="IPR009003">
    <property type="entry name" value="Peptidase_S1_PA"/>
</dbReference>
<keyword evidence="3" id="KW-1133">Transmembrane helix</keyword>
<protein>
    <submittedName>
        <fullName evidence="5">Trypsin-like peptidase domain-containing protein</fullName>
    </submittedName>
</protein>
<dbReference type="InterPro" id="IPR001940">
    <property type="entry name" value="Peptidase_S1C"/>
</dbReference>
<reference evidence="5 6" key="1">
    <citation type="submission" date="2021-11" db="EMBL/GenBank/DDBJ databases">
        <title>Aliifidinibius sp. nov., a new bacterium isolated from saline soil.</title>
        <authorList>
            <person name="Galisteo C."/>
            <person name="De La Haba R."/>
            <person name="Sanchez-Porro C."/>
            <person name="Ventosa A."/>
        </authorList>
    </citation>
    <scope>NUCLEOTIDE SEQUENCE [LARGE SCALE GENOMIC DNA]</scope>
    <source>
        <strain evidence="5 6">KACC 190600</strain>
    </source>
</reference>